<reference evidence="1" key="1">
    <citation type="submission" date="2021-04" db="EMBL/GenBank/DDBJ databases">
        <title>Genome based classification of Actinospica acidithermotolerans sp. nov., an actinobacterium isolated from an Indonesian hot spring.</title>
        <authorList>
            <person name="Kusuma A.B."/>
            <person name="Putra K.E."/>
            <person name="Nafisah S."/>
            <person name="Loh J."/>
            <person name="Nouioui I."/>
            <person name="Goodfellow M."/>
        </authorList>
    </citation>
    <scope>NUCLEOTIDE SEQUENCE</scope>
    <source>
        <strain evidence="1">CSCA 57</strain>
    </source>
</reference>
<name>A0A941EJK3_9ACTN</name>
<accession>A0A941EJK3</accession>
<keyword evidence="2" id="KW-1185">Reference proteome</keyword>
<dbReference type="InterPro" id="IPR012964">
    <property type="entry name" value="DUF1702"/>
</dbReference>
<dbReference type="RefSeq" id="WP_212526507.1">
    <property type="nucleotide sequence ID" value="NZ_JAGSOG010000004.1"/>
</dbReference>
<organism evidence="1 2">
    <name type="scientific">Actinospica durhamensis</name>
    <dbReference type="NCBI Taxonomy" id="1508375"/>
    <lineage>
        <taxon>Bacteria</taxon>
        <taxon>Bacillati</taxon>
        <taxon>Actinomycetota</taxon>
        <taxon>Actinomycetes</taxon>
        <taxon>Catenulisporales</taxon>
        <taxon>Actinospicaceae</taxon>
        <taxon>Actinospica</taxon>
    </lineage>
</organism>
<dbReference type="Pfam" id="PF08012">
    <property type="entry name" value="DUF1702"/>
    <property type="match status" value="1"/>
</dbReference>
<dbReference type="AlphaFoldDB" id="A0A941EJK3"/>
<sequence length="328" mass="36470">MPTALGSLRRLVLTPSLASVSFAGRRFPITATPATRRLEAIPQSVICGFEWGIDSRTLWEVERRLELVEPEMRGFAYEGATMAFTVRDTMRGHRTRDLMLGSGQPHIFLTYIGIGFAMARLPRPLWRKVLPDLGDAPFHPTMSWLAVDGYGFDRAYFDTKRWVERQARPKPYPWEGHPGYFNRAVDQGIGRALWFIHGGRPSAVADAVDRFAADRRPDLWAGVGLACCFAGGAGADELAALRERADEHRHELALGAVFAAKGRDWSGFVPGHTEVAVKALTGLSVFEAVEIADATEVERVGTGPEPQYELWRERIRARLRARDGAAAR</sequence>
<protein>
    <submittedName>
        <fullName evidence="1">DUF1702 family protein</fullName>
    </submittedName>
</protein>
<comment type="caution">
    <text evidence="1">The sequence shown here is derived from an EMBL/GenBank/DDBJ whole genome shotgun (WGS) entry which is preliminary data.</text>
</comment>
<proteinExistence type="predicted"/>
<evidence type="ECO:0000313" key="2">
    <source>
        <dbReference type="Proteomes" id="UP000675781"/>
    </source>
</evidence>
<evidence type="ECO:0000313" key="1">
    <source>
        <dbReference type="EMBL" id="MBR7831970.1"/>
    </source>
</evidence>
<dbReference type="Proteomes" id="UP000675781">
    <property type="component" value="Unassembled WGS sequence"/>
</dbReference>
<gene>
    <name evidence="1" type="ORF">KDL01_01780</name>
</gene>
<dbReference type="EMBL" id="JAGSOG010000004">
    <property type="protein sequence ID" value="MBR7831970.1"/>
    <property type="molecule type" value="Genomic_DNA"/>
</dbReference>